<dbReference type="GO" id="GO:0016020">
    <property type="term" value="C:membrane"/>
    <property type="evidence" value="ECO:0000318"/>
    <property type="project" value="GO_Central"/>
</dbReference>
<evidence type="ECO:0000313" key="10">
    <source>
        <dbReference type="Proteomes" id="UP000006727"/>
    </source>
</evidence>
<evidence type="ECO:0000256" key="6">
    <source>
        <dbReference type="SAM" id="Phobius"/>
    </source>
</evidence>
<dbReference type="EnsemblPlants" id="Pp3c10_3550V3.2">
    <property type="protein sequence ID" value="Pp3c10_3550V3.2"/>
    <property type="gene ID" value="Pp3c10_3550"/>
</dbReference>
<dbReference type="AlphaFoldDB" id="A0A2K1JXJ5"/>
<dbReference type="GO" id="GO:0005774">
    <property type="term" value="C:vacuolar membrane"/>
    <property type="evidence" value="ECO:0007669"/>
    <property type="project" value="EnsemblPlants"/>
</dbReference>
<feature type="transmembrane region" description="Helical" evidence="6">
    <location>
        <begin position="492"/>
        <end position="513"/>
    </location>
</feature>
<keyword evidence="3" id="KW-0029">Amino-acid transport</keyword>
<dbReference type="FunCoup" id="A0A2K1JXJ5">
    <property type="interactions" value="1320"/>
</dbReference>
<feature type="transmembrane region" description="Helical" evidence="6">
    <location>
        <begin position="388"/>
        <end position="408"/>
    </location>
</feature>
<reference evidence="8 10" key="1">
    <citation type="journal article" date="2008" name="Science">
        <title>The Physcomitrella genome reveals evolutionary insights into the conquest of land by plants.</title>
        <authorList>
            <person name="Rensing S."/>
            <person name="Lang D."/>
            <person name="Zimmer A."/>
            <person name="Terry A."/>
            <person name="Salamov A."/>
            <person name="Shapiro H."/>
            <person name="Nishiyama T."/>
            <person name="Perroud P.-F."/>
            <person name="Lindquist E."/>
            <person name="Kamisugi Y."/>
            <person name="Tanahashi T."/>
            <person name="Sakakibara K."/>
            <person name="Fujita T."/>
            <person name="Oishi K."/>
            <person name="Shin-I T."/>
            <person name="Kuroki Y."/>
            <person name="Toyoda A."/>
            <person name="Suzuki Y."/>
            <person name="Hashimoto A."/>
            <person name="Yamaguchi K."/>
            <person name="Sugano A."/>
            <person name="Kohara Y."/>
            <person name="Fujiyama A."/>
            <person name="Anterola A."/>
            <person name="Aoki S."/>
            <person name="Ashton N."/>
            <person name="Barbazuk W.B."/>
            <person name="Barker E."/>
            <person name="Bennetzen J."/>
            <person name="Bezanilla M."/>
            <person name="Blankenship R."/>
            <person name="Cho S.H."/>
            <person name="Dutcher S."/>
            <person name="Estelle M."/>
            <person name="Fawcett J.A."/>
            <person name="Gundlach H."/>
            <person name="Hanada K."/>
            <person name="Heyl A."/>
            <person name="Hicks K.A."/>
            <person name="Hugh J."/>
            <person name="Lohr M."/>
            <person name="Mayer K."/>
            <person name="Melkozernov A."/>
            <person name="Murata T."/>
            <person name="Nelson D."/>
            <person name="Pils B."/>
            <person name="Prigge M."/>
            <person name="Reiss B."/>
            <person name="Renner T."/>
            <person name="Rombauts S."/>
            <person name="Rushton P."/>
            <person name="Sanderfoot A."/>
            <person name="Schween G."/>
            <person name="Shiu S.-H."/>
            <person name="Stueber K."/>
            <person name="Theodoulou F.L."/>
            <person name="Tu H."/>
            <person name="Van de Peer Y."/>
            <person name="Verrier P.J."/>
            <person name="Waters E."/>
            <person name="Wood A."/>
            <person name="Yang L."/>
            <person name="Cove D."/>
            <person name="Cuming A."/>
            <person name="Hasebe M."/>
            <person name="Lucas S."/>
            <person name="Mishler D.B."/>
            <person name="Reski R."/>
            <person name="Grigoriev I."/>
            <person name="Quatrano R.S."/>
            <person name="Boore J.L."/>
        </authorList>
    </citation>
    <scope>NUCLEOTIDE SEQUENCE [LARGE SCALE GENOMIC DNA]</scope>
    <source>
        <strain evidence="9 10">cv. Gransden 2004</strain>
    </source>
</reference>
<proteinExistence type="predicted"/>
<feature type="domain" description="Amino acid transporter transmembrane" evidence="7">
    <location>
        <begin position="106"/>
        <end position="509"/>
    </location>
</feature>
<dbReference type="STRING" id="3218.A0A2K1JXJ5"/>
<feature type="transmembrane region" description="Helical" evidence="6">
    <location>
        <begin position="138"/>
        <end position="163"/>
    </location>
</feature>
<dbReference type="GO" id="GO:0034605">
    <property type="term" value="P:cellular response to heat"/>
    <property type="evidence" value="ECO:0007669"/>
    <property type="project" value="EnsemblPlants"/>
</dbReference>
<feature type="transmembrane region" description="Helical" evidence="6">
    <location>
        <begin position="256"/>
        <end position="278"/>
    </location>
</feature>
<dbReference type="PANTHER" id="PTHR22950:SF515">
    <property type="entry name" value="AMINO ACID TRANSPORTER AVT6E"/>
    <property type="match status" value="1"/>
</dbReference>
<dbReference type="GO" id="GO:0009737">
    <property type="term" value="P:response to abscisic acid"/>
    <property type="evidence" value="ECO:0007669"/>
    <property type="project" value="EnsemblPlants"/>
</dbReference>
<accession>A0A2K1JXJ5</accession>
<keyword evidence="4 6" id="KW-1133">Transmembrane helix</keyword>
<keyword evidence="3" id="KW-0813">Transport</keyword>
<dbReference type="Proteomes" id="UP000006727">
    <property type="component" value="Chromosome 10"/>
</dbReference>
<dbReference type="GO" id="GO:0015179">
    <property type="term" value="F:L-amino acid transmembrane transporter activity"/>
    <property type="evidence" value="ECO:0000318"/>
    <property type="project" value="GO_Central"/>
</dbReference>
<dbReference type="Gramene" id="Pp3c10_3550V3.1">
    <property type="protein sequence ID" value="Pp3c10_3550V3.1"/>
    <property type="gene ID" value="Pp3c10_3550"/>
</dbReference>
<feature type="transmembrane region" description="Helical" evidence="6">
    <location>
        <begin position="341"/>
        <end position="361"/>
    </location>
</feature>
<evidence type="ECO:0000313" key="9">
    <source>
        <dbReference type="EnsemblPlants" id="Pp3c10_3550V3.1"/>
    </source>
</evidence>
<dbReference type="Pfam" id="PF01490">
    <property type="entry name" value="Aa_trans"/>
    <property type="match status" value="1"/>
</dbReference>
<name>A0A2K1JXJ5_PHYPA</name>
<evidence type="ECO:0000259" key="7">
    <source>
        <dbReference type="Pfam" id="PF01490"/>
    </source>
</evidence>
<dbReference type="RefSeq" id="XP_024386053.1">
    <property type="nucleotide sequence ID" value="XM_024530285.2"/>
</dbReference>
<dbReference type="GO" id="GO:0003333">
    <property type="term" value="P:amino acid transmembrane transport"/>
    <property type="evidence" value="ECO:0000318"/>
    <property type="project" value="GO_Central"/>
</dbReference>
<dbReference type="PANTHER" id="PTHR22950">
    <property type="entry name" value="AMINO ACID TRANSPORTER"/>
    <property type="match status" value="1"/>
</dbReference>
<gene>
    <name evidence="9" type="primary">LOC112287355</name>
    <name evidence="8" type="ORF">PHYPA_013372</name>
</gene>
<evidence type="ECO:0000256" key="1">
    <source>
        <dbReference type="ARBA" id="ARBA00004141"/>
    </source>
</evidence>
<reference evidence="9" key="3">
    <citation type="submission" date="2020-12" db="UniProtKB">
        <authorList>
            <consortium name="EnsemblPlants"/>
        </authorList>
    </citation>
    <scope>IDENTIFICATION</scope>
</reference>
<protein>
    <recommendedName>
        <fullName evidence="7">Amino acid transporter transmembrane domain-containing protein</fullName>
    </recommendedName>
</protein>
<dbReference type="OMA" id="FLFFGSQ"/>
<feature type="transmembrane region" description="Helical" evidence="6">
    <location>
        <begin position="183"/>
        <end position="203"/>
    </location>
</feature>
<keyword evidence="10" id="KW-1185">Reference proteome</keyword>
<feature type="transmembrane region" description="Helical" evidence="6">
    <location>
        <begin position="111"/>
        <end position="131"/>
    </location>
</feature>
<feature type="transmembrane region" description="Helical" evidence="6">
    <location>
        <begin position="428"/>
        <end position="448"/>
    </location>
</feature>
<comment type="subcellular location">
    <subcellularLocation>
        <location evidence="1">Membrane</location>
        <topology evidence="1">Multi-pass membrane protein</topology>
    </subcellularLocation>
</comment>
<feature type="transmembrane region" description="Helical" evidence="6">
    <location>
        <begin position="298"/>
        <end position="320"/>
    </location>
</feature>
<dbReference type="GO" id="GO:0005789">
    <property type="term" value="C:endoplasmic reticulum membrane"/>
    <property type="evidence" value="ECO:0007669"/>
    <property type="project" value="EnsemblPlants"/>
</dbReference>
<keyword evidence="5 6" id="KW-0472">Membrane</keyword>
<keyword evidence="2 6" id="KW-0812">Transmembrane</keyword>
<feature type="transmembrane region" description="Helical" evidence="6">
    <location>
        <begin position="460"/>
        <end position="480"/>
    </location>
</feature>
<dbReference type="InterPro" id="IPR013057">
    <property type="entry name" value="AA_transpt_TM"/>
</dbReference>
<evidence type="ECO:0000256" key="4">
    <source>
        <dbReference type="ARBA" id="ARBA00022989"/>
    </source>
</evidence>
<reference evidence="8 10" key="2">
    <citation type="journal article" date="2018" name="Plant J.">
        <title>The Physcomitrella patens chromosome-scale assembly reveals moss genome structure and evolution.</title>
        <authorList>
            <person name="Lang D."/>
            <person name="Ullrich K.K."/>
            <person name="Murat F."/>
            <person name="Fuchs J."/>
            <person name="Jenkins J."/>
            <person name="Haas F.B."/>
            <person name="Piednoel M."/>
            <person name="Gundlach H."/>
            <person name="Van Bel M."/>
            <person name="Meyberg R."/>
            <person name="Vives C."/>
            <person name="Morata J."/>
            <person name="Symeonidi A."/>
            <person name="Hiss M."/>
            <person name="Muchero W."/>
            <person name="Kamisugi Y."/>
            <person name="Saleh O."/>
            <person name="Blanc G."/>
            <person name="Decker E.L."/>
            <person name="van Gessel N."/>
            <person name="Grimwood J."/>
            <person name="Hayes R.D."/>
            <person name="Graham S.W."/>
            <person name="Gunter L.E."/>
            <person name="McDaniel S.F."/>
            <person name="Hoernstein S.N.W."/>
            <person name="Larsson A."/>
            <person name="Li F.W."/>
            <person name="Perroud P.F."/>
            <person name="Phillips J."/>
            <person name="Ranjan P."/>
            <person name="Rokshar D.S."/>
            <person name="Rothfels C.J."/>
            <person name="Schneider L."/>
            <person name="Shu S."/>
            <person name="Stevenson D.W."/>
            <person name="Thummler F."/>
            <person name="Tillich M."/>
            <person name="Villarreal Aguilar J.C."/>
            <person name="Widiez T."/>
            <person name="Wong G.K."/>
            <person name="Wymore A."/>
            <person name="Zhang Y."/>
            <person name="Zimmer A.D."/>
            <person name="Quatrano R.S."/>
            <person name="Mayer K.F.X."/>
            <person name="Goodstein D."/>
            <person name="Casacuberta J.M."/>
            <person name="Vandepoele K."/>
            <person name="Reski R."/>
            <person name="Cuming A.C."/>
            <person name="Tuskan G.A."/>
            <person name="Maumus F."/>
            <person name="Salse J."/>
            <person name="Schmutz J."/>
            <person name="Rensing S.A."/>
        </authorList>
    </citation>
    <scope>NUCLEOTIDE SEQUENCE [LARGE SCALE GENOMIC DNA]</scope>
    <source>
        <strain evidence="9 10">cv. Gransden 2004</strain>
    </source>
</reference>
<evidence type="ECO:0000313" key="8">
    <source>
        <dbReference type="EMBL" id="PNR46253.1"/>
    </source>
</evidence>
<dbReference type="OrthoDB" id="28208at2759"/>
<organism evidence="8">
    <name type="scientific">Physcomitrium patens</name>
    <name type="common">Spreading-leaved earth moss</name>
    <name type="synonym">Physcomitrella patens</name>
    <dbReference type="NCBI Taxonomy" id="3218"/>
    <lineage>
        <taxon>Eukaryota</taxon>
        <taxon>Viridiplantae</taxon>
        <taxon>Streptophyta</taxon>
        <taxon>Embryophyta</taxon>
        <taxon>Bryophyta</taxon>
        <taxon>Bryophytina</taxon>
        <taxon>Bryopsida</taxon>
        <taxon>Funariidae</taxon>
        <taxon>Funariales</taxon>
        <taxon>Funariaceae</taxon>
        <taxon>Physcomitrium</taxon>
    </lineage>
</organism>
<dbReference type="EnsemblPlants" id="Pp3c10_3550V3.1">
    <property type="protein sequence ID" value="Pp3c10_3550V3.1"/>
    <property type="gene ID" value="Pp3c10_3550"/>
</dbReference>
<dbReference type="Gramene" id="Pp3c10_3550V3.2">
    <property type="protein sequence ID" value="Pp3c10_3550V3.2"/>
    <property type="gene ID" value="Pp3c10_3550"/>
</dbReference>
<dbReference type="EMBL" id="ABEU02000010">
    <property type="protein sequence ID" value="PNR46253.1"/>
    <property type="molecule type" value="Genomic_DNA"/>
</dbReference>
<evidence type="ECO:0000256" key="2">
    <source>
        <dbReference type="ARBA" id="ARBA00022692"/>
    </source>
</evidence>
<dbReference type="PaxDb" id="3218-PP1S51_239V6.1"/>
<evidence type="ECO:0000256" key="5">
    <source>
        <dbReference type="ARBA" id="ARBA00023136"/>
    </source>
</evidence>
<evidence type="ECO:0000256" key="3">
    <source>
        <dbReference type="ARBA" id="ARBA00022970"/>
    </source>
</evidence>
<dbReference type="KEGG" id="ppp:112287355"/>
<dbReference type="GeneID" id="112287355"/>
<sequence>MQTPSQPHSLDTKQKWVELQSYDTVDLSSPSPQLLSHHGIPVQHTADTSLHVHSDLPLESGPRDLENGSHKLPVSEEHPLLVRGAASSDAAEDEQLGSYGDEIATADVGSAVFNLATTIIGAGIMALPAAMRVLGVPLGLLAIFVMGLLSEISIEMLVHHLTLTKLWTFGDLVGDAVGWAGRMLAQLCILINNAGVLIVYLIIMGDVLSGSENHEGLFEGWAGAGWWNNRKVVVGVTMVCVLAPLSSLRRIDSLKFSSAVSVALAVVFVVLSSGIAIAKMAAGKLEVPRMLPSFASKRAILELLTVIPIMSNAFVCHFNVPSIYLELRERSPAKMFKVGRITAVLCVLVYSATALSGYLMFGDLTNSDVLANFDTDLGIPFSRLLNDAIRIGYVLHLMLVFPVIHFSLRQTIDAVLFPKAPPLPESKYRFPIITVFLLALIFVGSMLIPNIWVAFEFTGATTGLSLGFIFPALVVIRSNIKRGKHAHENLPLAWTMVVMAVIVSFIGIGTQIYKVTSGQ</sequence>